<dbReference type="FunFam" id="1.20.920.20:FF:000006">
    <property type="entry name" value="Dynein, axonemal, heavy chain 6"/>
    <property type="match status" value="1"/>
</dbReference>
<dbReference type="GO" id="GO:0008569">
    <property type="term" value="F:minus-end-directed microtubule motor activity"/>
    <property type="evidence" value="ECO:0007669"/>
    <property type="project" value="InterPro"/>
</dbReference>
<dbReference type="InterPro" id="IPR026983">
    <property type="entry name" value="DHC"/>
</dbReference>
<keyword evidence="18" id="KW-1185">Reference proteome</keyword>
<dbReference type="InterPro" id="IPR042222">
    <property type="entry name" value="Dynein_2_N"/>
</dbReference>
<accession>A0A3Q4MYK4</accession>
<dbReference type="Pfam" id="PF08393">
    <property type="entry name" value="DHC_N2"/>
    <property type="match status" value="1"/>
</dbReference>
<dbReference type="GO" id="GO:0005930">
    <property type="term" value="C:axoneme"/>
    <property type="evidence" value="ECO:0007669"/>
    <property type="project" value="UniProtKB-SubCell"/>
</dbReference>
<dbReference type="Gene3D" id="1.20.920.20">
    <property type="match status" value="1"/>
</dbReference>
<dbReference type="Pfam" id="PF12775">
    <property type="entry name" value="AAA_7"/>
    <property type="match status" value="1"/>
</dbReference>
<evidence type="ECO:0000256" key="1">
    <source>
        <dbReference type="ARBA" id="ARBA00004430"/>
    </source>
</evidence>
<dbReference type="InterPro" id="IPR043160">
    <property type="entry name" value="Dynein_C_barrel"/>
</dbReference>
<evidence type="ECO:0000256" key="7">
    <source>
        <dbReference type="ARBA" id="ARBA00023017"/>
    </source>
</evidence>
<dbReference type="InterPro" id="IPR041228">
    <property type="entry name" value="Dynein_C"/>
</dbReference>
<dbReference type="FunFam" id="1.20.140.100:FF:000004">
    <property type="entry name" value="Dynein axonemal heavy chain 6"/>
    <property type="match status" value="1"/>
</dbReference>
<keyword evidence="15" id="KW-0812">Transmembrane</keyword>
<dbReference type="InterPro" id="IPR027417">
    <property type="entry name" value="P-loop_NTPase"/>
</dbReference>
<reference evidence="17" key="1">
    <citation type="submission" date="2025-08" db="UniProtKB">
        <authorList>
            <consortium name="Ensembl"/>
        </authorList>
    </citation>
    <scope>IDENTIFICATION</scope>
</reference>
<dbReference type="InterPro" id="IPR041589">
    <property type="entry name" value="DNAH3_AAA_lid_1"/>
</dbReference>
<comment type="subcellular location">
    <subcellularLocation>
        <location evidence="1">Cytoplasm</location>
        <location evidence="1">Cytoskeleton</location>
        <location evidence="1">Cilium axoneme</location>
    </subcellularLocation>
</comment>
<dbReference type="Pfam" id="PF17852">
    <property type="entry name" value="Dynein_AAA_lid"/>
    <property type="match status" value="1"/>
</dbReference>
<evidence type="ECO:0000256" key="8">
    <source>
        <dbReference type="ARBA" id="ARBA00023054"/>
    </source>
</evidence>
<keyword evidence="8 14" id="KW-0175">Coiled coil</keyword>
<sequence length="3438" mass="392974">SKPKDLKQRHHEAVHLPPLPSAKNVQQCGSFIMFFTFVYVNQNLSPALMDIRKMCCQLIETGFCHMKKKYAYTLQEFQDSKIKQLQEVQLYKNFSYIYVYVYTDIVCFITLVIRLLLHYCFLSYYQAYSDLKGFHELPSKSLEQRRHEVILLTSHFVRLVDYLVITTLHSCAVNAVDEILTLLQVQAGQTPSNAIIQSWTLDSDAATDCTEKKMDKKSEAPQFHPVFMSELILDTNSLTYKPSEENFRTVADFINHFENMVTSVKDLTKDPIFNSVIEPQRGEVSDVFRSISTYFQNLPSYLYLKLTHLGLLVVDKGQLKEKLVSSSLRNLEVINHMLTQLAKRKVDAKVMEVCEAEVKLGFSPSTTAQLADFLTFVDEIQERIIEIKEEQKSVSKMYDLINTYSVPTPPEDLVKFAALETFIESLSSVMLKAVLQRNGTMEKFCSCLQKDIKEIKQEDMKILLKLQLVDFNIKISIEKLQAKASSCMAYQKKFKMEVTKFESLEQLTAMFKLMQLLWTSLEQWDPLQNGWQQVRCKRLILYLQHVKGKKQLAMFVENLWKNTEFTVLSHGDTKDVFILGGTDDIQVLLDDSIISVGTVASSRYVAPIKGKVKKLLTQLILFNQTLEEWLTCQRNWLYLESIFLAPDIKRQLPAESEMFLKVDKSWKEIMAKVNWMPNAFDAATETGLLETLQQNNALLDEIQKCLEAYLESKRVIFPRFYFLSNDELLKILAQTRNPQAVQPHLRKCFDAITRLEFALLPEEPSGAPEMLDDGEQKTIYSTDILNMVSPEGEKVGLGKGLKAQGNVEDWLCKVEEAMFSSLRQLSKAAIVDYQKKSREEWVVAGHPSQVVLTISQLMWCRDMDACLEGDHDHFAALQKFEGTNFERLNALAALVRGQLPALHRNIITALITIDVHARDIVTDLVRQKVQQSSFEWQRQLRYYWDMDLNNCVATMALSTYIYGYEYLGACPRLVITPLTDRCYLCLMGALQLDLGGAPAGPAGTGKTETTKDLAKALAIQCVVFNCSDGLDYKMMGRFFSGLAQSGAWCCFDEFNRIDIEVLSVIAQQLITIRNAKAAKLSRFQFEGREIKLVMTCAAFITMNPGYAGRTELPDNLKALFRPIAMMVPNYALIAEVILYSEGFESSKTLARKMTQMYKLCSEQLSQQDHYDFGMRAVKSVLVMAGSLKRENPHLSEEVVLIRALRDSNLPKFLTDDAVLFGGILSDLFPGVCIPEHDYGVLHSTIVESLVKRNLQPLVSMTKKVIQLYETMLVRHGVMLVGPSGGGKTTVYTILADTLETLHLKGHQAVNPFYQPVKTYVLNPKSVSMGELYGEINTLTLEWRDGLMALSVRDAVSDTSDDHKWVICDGPVDALWIENMNTVLDDNKMLCLANSERIKLTPSIHMVFEVRLPDPVGAYLMEMFTQYVEKGLQFVSKHCVQAIRQVDISKVSTLCFLLEALLLGNGGPDFKMHLDGVLCQTFIFCYLWAVGGNLTSSYWDAFDTFIREQFEGNKDAKLPTCGTLWSVYMNFNHRDLQLWTAIIPSFKYNREQPFFEMLVPTTDTVRYGYLMEKLLSVRRSVLFTGDTGVGKVKNLKTDNKRTTKGTFYKSEAFLILLDDAKRTAEIKHIRLGYFRLLFALHKQRPTAILNGFLSEFSQAVKDCAGQIVDAAVEIYNRLSVDLLPTPAKSHYVFNLRDLSKCVQGEYSFGLWLLFHSLAIQSLYLTIFRELFSWFSSHFVSHPIIFGDFIKMHAEKEDRLYEDLTDMNKIQTVLQDYLDDYNMTFSKETKLVFFQDAIEHVSRIARMIRQERGNALLVGVGGTGKQSLTRLAAHMCGYRCFEIELSRGYNYDSFHEDLRRLYKMAGVEGKDMVFLFTDTQIVVEEFLEDINNMLNSGEVPNLFEKDELEQVLAATRPKAREAGISEENRDEVFQFFISRVQEKLHIVLCMSPVGDAFRSRCRMFPSLVNCCTIDWFVQWPREALLSVSEAFFQNVDFGNEKLKQNISAMCVEIHVSATEMAERFYLELRRRYYTTPTSYLELINLYLSMLGNKRQQLVLARDRVKNGVTKLLETNELVDKMKVDLSALEPVLKQKSADVDALMEKLAVDQEKADEVRKVVKEDEALARVKAEETQAIADDAQRDLDQALPALESANQALRSLDKADISEIKVFTKPPALVMTVMESVCILLDSKPDWLSAKQLLGDPNFLRRLTEYDKDNIKPRILLKLQKYISDPNFIPEKVEKVSRACRSMCMWVRAMDLYSRVFKEVGPKREKLAKAQEELDATMATLKEKQKKLQEVENQIKVLQEQFDSSMNEKEDLVNTMALTQARLIRAGKLTSALGDEQVRWEESVALFEQEIINVVGNVFIAAACVAYYGAFTSHYRQLLIDQWITQCQNLNIPISSTFSLINILGDQYVIRQWNAEGLPRDTVSTENGILVTEGHRWPLMIDPQDQANRWIRSKEAKNGLKVIKLTDSGFLRTLENAISMGVPVLLEELKETLDPALEPVLLKQTDVVRLESPHLEEQRNELIVRINADRSQLKAIEDRILKLLFTSKGNILDNEELVQTLQESKVTSEAIKHRLEEAEATELMINSARERYRPVATRGSVLYFVIASLSEIDPMYQFSLKYFKQLFNSTIETSEQSTVLEERLQILLNQILLNSYINVSRGLFEQHKLIYSFVLCVEIMRQRGEISDGEWWRFLKGASSLKKEYPERPDVPWLSDFYWQTCCELEDTLPCFKGISKEITRTHIHIKLGHFEASLNPEKWKGYVSELPSLEESKKEKQEMKGYWNERLGSFQKLVLIKSFMEEKVVFAATEFVIVNLGKEFVENPPVDLANLYNDMSPTTPLIFILSTGSDPMGAFQRFANERGCLDRVEAISLGQGQGPIAEKMIHSALTSGNWVFLQNCHLAVSWMLAMEELIKTFTEPGTIFKLIHENFRLFLSSMPTKVFPVTVLQNSVKVSRMRLQSRRLPTLLQTIQLYIKEKGPIIFSLCFLFCNRFLFLVFHLKLKDLDPTSFKMICIRTGEITYGGRVTDAWDQRCLRTILKGFFSPETLQPGYTYSPSGVYYAPESDELEQYKKYIENLPIIDDPEVFGMHENANLAFQRQETITLINTILDVNPRSSAQHGAKSNDDIVCDLAELILAKLPERLDMDEAIDTLFIKDTNGHLNSLTTVLVQEADRFNNLLKVLRMSLITLQKAIAGLVVMSEEMDRIYRSFLNDQVPKHWANSAYPSLKPLSSWVRDLTLRTSFIQTWITRGQPKSLWISGFFFPQGFLTGVLQNHARRYSLPIDELNFRFSVVPAYRDEEAVCEALSTLPIGAKLNMDEELPEPQDGVLVHGMFMDACRWDDVGMVIDDALPRVMNAMLPVVHFEPQQNYVPEPDLYHAPLYKTSARAGTLSTTGHSTNFVVTVMLPSKRPSDYWISKASALLCQLNH</sequence>
<dbReference type="OMA" id="VESFDWQ"/>
<keyword evidence="15" id="KW-1133">Transmembrane helix</keyword>
<evidence type="ECO:0000256" key="13">
    <source>
        <dbReference type="PROSITE-ProRule" id="PRU00025"/>
    </source>
</evidence>
<proteinExistence type="inferred from homology"/>
<dbReference type="PANTHER" id="PTHR22878">
    <property type="entry name" value="DYNEIN HEAVY CHAIN 6, AXONEMAL-LIKE-RELATED"/>
    <property type="match status" value="1"/>
</dbReference>
<dbReference type="Gene3D" id="3.20.180.20">
    <property type="entry name" value="Dynein heavy chain, N-terminal domain 2"/>
    <property type="match status" value="1"/>
</dbReference>
<evidence type="ECO:0000313" key="17">
    <source>
        <dbReference type="Ensembl" id="ENSNBRP00000022544.1"/>
    </source>
</evidence>
<evidence type="ECO:0000256" key="14">
    <source>
        <dbReference type="SAM" id="Coils"/>
    </source>
</evidence>
<reference evidence="17" key="2">
    <citation type="submission" date="2025-09" db="UniProtKB">
        <authorList>
            <consortium name="Ensembl"/>
        </authorList>
    </citation>
    <scope>IDENTIFICATION</scope>
</reference>
<dbReference type="InterPro" id="IPR042228">
    <property type="entry name" value="Dynein_linker_3"/>
</dbReference>
<dbReference type="InterPro" id="IPR024743">
    <property type="entry name" value="Dynein_HC_stalk"/>
</dbReference>
<dbReference type="FunFam" id="3.40.50.300:FF:000063">
    <property type="entry name" value="dynein heavy chain 6, axonemal"/>
    <property type="match status" value="1"/>
</dbReference>
<dbReference type="GO" id="GO:0006915">
    <property type="term" value="P:apoptotic process"/>
    <property type="evidence" value="ECO:0007669"/>
    <property type="project" value="UniProtKB-UniRule"/>
</dbReference>
<dbReference type="Bgee" id="ENSNBRG00000017181">
    <property type="expression patterns" value="Expressed in testis"/>
</dbReference>
<evidence type="ECO:0000256" key="6">
    <source>
        <dbReference type="ARBA" id="ARBA00022840"/>
    </source>
</evidence>
<dbReference type="Pfam" id="PF18198">
    <property type="entry name" value="AAA_lid_11"/>
    <property type="match status" value="1"/>
</dbReference>
<dbReference type="FunFam" id="3.10.490.20:FF:000005">
    <property type="entry name" value="Dynein axonemal heavy chain 6"/>
    <property type="match status" value="1"/>
</dbReference>
<keyword evidence="12" id="KW-0966">Cell projection</keyword>
<evidence type="ECO:0000256" key="2">
    <source>
        <dbReference type="ARBA" id="ARBA00008887"/>
    </source>
</evidence>
<comment type="similarity">
    <text evidence="2">Belongs to the dynein heavy chain family.</text>
</comment>
<evidence type="ECO:0000256" key="12">
    <source>
        <dbReference type="ARBA" id="ARBA00023273"/>
    </source>
</evidence>
<dbReference type="Gene3D" id="1.10.8.1220">
    <property type="match status" value="1"/>
</dbReference>
<dbReference type="FunFam" id="1.10.472.130:FF:000015">
    <property type="entry name" value="Dynein heavy chain 7"/>
    <property type="match status" value="1"/>
</dbReference>
<dbReference type="GO" id="GO:0045505">
    <property type="term" value="F:dynein intermediate chain binding"/>
    <property type="evidence" value="ECO:0007669"/>
    <property type="project" value="InterPro"/>
</dbReference>
<dbReference type="GO" id="GO:0007018">
    <property type="term" value="P:microtubule-based movement"/>
    <property type="evidence" value="ECO:0007669"/>
    <property type="project" value="InterPro"/>
</dbReference>
<dbReference type="FunFam" id="1.20.1270.280:FF:000009">
    <property type="entry name" value="Dynein, axonemal, heavy chain 6"/>
    <property type="match status" value="1"/>
</dbReference>
<evidence type="ECO:0000256" key="10">
    <source>
        <dbReference type="ARBA" id="ARBA00023175"/>
    </source>
</evidence>
<dbReference type="InterPro" id="IPR013602">
    <property type="entry name" value="Dynein_heavy_linker"/>
</dbReference>
<keyword evidence="11" id="KW-0206">Cytoskeleton</keyword>
<dbReference type="PROSITE" id="PS50063">
    <property type="entry name" value="BH4_2"/>
    <property type="match status" value="1"/>
</dbReference>
<organism evidence="17 18">
    <name type="scientific">Neolamprologus brichardi</name>
    <name type="common">Fairy cichlid</name>
    <name type="synonym">Lamprologus brichardi</name>
    <dbReference type="NCBI Taxonomy" id="32507"/>
    <lineage>
        <taxon>Eukaryota</taxon>
        <taxon>Metazoa</taxon>
        <taxon>Chordata</taxon>
        <taxon>Craniata</taxon>
        <taxon>Vertebrata</taxon>
        <taxon>Euteleostomi</taxon>
        <taxon>Actinopterygii</taxon>
        <taxon>Neopterygii</taxon>
        <taxon>Teleostei</taxon>
        <taxon>Neoteleostei</taxon>
        <taxon>Acanthomorphata</taxon>
        <taxon>Ovalentaria</taxon>
        <taxon>Cichlomorphae</taxon>
        <taxon>Cichliformes</taxon>
        <taxon>Cichlidae</taxon>
        <taxon>African cichlids</taxon>
        <taxon>Pseudocrenilabrinae</taxon>
        <taxon>Lamprologini</taxon>
        <taxon>Neolamprologus</taxon>
    </lineage>
</organism>
<dbReference type="GO" id="GO:0030286">
    <property type="term" value="C:dynein complex"/>
    <property type="evidence" value="ECO:0007669"/>
    <property type="project" value="UniProtKB-KW"/>
</dbReference>
<evidence type="ECO:0000256" key="15">
    <source>
        <dbReference type="SAM" id="Phobius"/>
    </source>
</evidence>
<dbReference type="Gene3D" id="1.20.920.30">
    <property type="match status" value="2"/>
</dbReference>
<dbReference type="InterPro" id="IPR004273">
    <property type="entry name" value="Dynein_heavy_D6_P-loop"/>
</dbReference>
<dbReference type="FunFam" id="1.10.8.1220:FF:000001">
    <property type="entry name" value="Dynein axonemal heavy chain 5"/>
    <property type="match status" value="1"/>
</dbReference>
<dbReference type="Ensembl" id="ENSNBRT00000023140.1">
    <property type="protein sequence ID" value="ENSNBRP00000022544.1"/>
    <property type="gene ID" value="ENSNBRG00000017181.1"/>
</dbReference>
<dbReference type="GO" id="GO:0005874">
    <property type="term" value="C:microtubule"/>
    <property type="evidence" value="ECO:0007669"/>
    <property type="project" value="UniProtKB-KW"/>
</dbReference>
<keyword evidence="5" id="KW-0547">Nucleotide-binding</keyword>
<dbReference type="Pfam" id="PF12780">
    <property type="entry name" value="AAA_8"/>
    <property type="match status" value="1"/>
</dbReference>
<dbReference type="Gene3D" id="1.20.1270.280">
    <property type="match status" value="1"/>
</dbReference>
<dbReference type="FunFam" id="1.20.58.1120:FF:000011">
    <property type="entry name" value="Dynein, axonemal, heavy chain 6"/>
    <property type="match status" value="1"/>
</dbReference>
<dbReference type="InterPro" id="IPR043157">
    <property type="entry name" value="Dynein_AAA1S"/>
</dbReference>
<dbReference type="Pfam" id="PF12781">
    <property type="entry name" value="AAA_9"/>
    <property type="match status" value="2"/>
</dbReference>
<evidence type="ECO:0000256" key="9">
    <source>
        <dbReference type="ARBA" id="ARBA00023069"/>
    </source>
</evidence>
<dbReference type="GO" id="GO:0005524">
    <property type="term" value="F:ATP binding"/>
    <property type="evidence" value="ECO:0007669"/>
    <property type="project" value="UniProtKB-KW"/>
</dbReference>
<keyword evidence="6" id="KW-0067">ATP-binding</keyword>
<keyword evidence="15" id="KW-0472">Membrane</keyword>
<evidence type="ECO:0000256" key="4">
    <source>
        <dbReference type="ARBA" id="ARBA00022701"/>
    </source>
</evidence>
<dbReference type="GeneTree" id="ENSGT00940000154761"/>
<dbReference type="Gene3D" id="3.40.50.300">
    <property type="entry name" value="P-loop containing nucleotide triphosphate hydrolases"/>
    <property type="match status" value="6"/>
</dbReference>
<dbReference type="FunFam" id="3.20.180.20:FF:000004">
    <property type="entry name" value="Dynein axonemal heavy chain 6"/>
    <property type="match status" value="1"/>
</dbReference>
<dbReference type="GO" id="GO:0051959">
    <property type="term" value="F:dynein light intermediate chain binding"/>
    <property type="evidence" value="ECO:0007669"/>
    <property type="project" value="InterPro"/>
</dbReference>
<protein>
    <submittedName>
        <fullName evidence="17">Dynein, axonemal, heavy chain 6</fullName>
    </submittedName>
</protein>
<keyword evidence="13" id="KW-0053">Apoptosis</keyword>
<dbReference type="Pfam" id="PF17857">
    <property type="entry name" value="AAA_lid_1"/>
    <property type="match status" value="1"/>
</dbReference>
<dbReference type="Gene3D" id="1.20.140.100">
    <property type="entry name" value="Dynein heavy chain, N-terminal domain 2"/>
    <property type="match status" value="1"/>
</dbReference>
<dbReference type="SMART" id="SM00382">
    <property type="entry name" value="AAA"/>
    <property type="match status" value="3"/>
</dbReference>
<keyword evidence="4" id="KW-0493">Microtubule</keyword>
<dbReference type="Gene3D" id="1.10.8.710">
    <property type="match status" value="1"/>
</dbReference>
<dbReference type="Gene3D" id="1.10.472.130">
    <property type="match status" value="1"/>
</dbReference>
<dbReference type="STRING" id="32507.ENSNBRP00000022544"/>
<dbReference type="InterPro" id="IPR042219">
    <property type="entry name" value="AAA_lid_11_sf"/>
</dbReference>
<keyword evidence="10" id="KW-0505">Motor protein</keyword>
<evidence type="ECO:0000256" key="11">
    <source>
        <dbReference type="ARBA" id="ARBA00023212"/>
    </source>
</evidence>
<dbReference type="InterPro" id="IPR003593">
    <property type="entry name" value="AAA+_ATPase"/>
</dbReference>
<keyword evidence="3" id="KW-0963">Cytoplasm</keyword>
<dbReference type="InterPro" id="IPR035699">
    <property type="entry name" value="AAA_6"/>
</dbReference>
<dbReference type="Gene3D" id="3.10.490.20">
    <property type="match status" value="1"/>
</dbReference>
<dbReference type="FunFam" id="3.40.50.300:FF:000362">
    <property type="entry name" value="Dynein, axonemal, heavy chain 6"/>
    <property type="match status" value="1"/>
</dbReference>
<dbReference type="GO" id="GO:0042981">
    <property type="term" value="P:regulation of apoptotic process"/>
    <property type="evidence" value="ECO:0007669"/>
    <property type="project" value="InterPro"/>
</dbReference>
<dbReference type="Gene3D" id="1.20.58.1120">
    <property type="match status" value="1"/>
</dbReference>
<dbReference type="SUPFAM" id="SSF52540">
    <property type="entry name" value="P-loop containing nucleoside triphosphate hydrolases"/>
    <property type="match status" value="3"/>
</dbReference>
<dbReference type="FunFam" id="3.40.50.300:FF:002141">
    <property type="entry name" value="Dynein heavy chain"/>
    <property type="match status" value="1"/>
</dbReference>
<dbReference type="Pfam" id="PF12777">
    <property type="entry name" value="MT"/>
    <property type="match status" value="1"/>
</dbReference>
<dbReference type="PANTHER" id="PTHR22878:SF67">
    <property type="entry name" value="DYNEIN AXONEMAL HEAVY CHAIN 6"/>
    <property type="match status" value="1"/>
</dbReference>
<evidence type="ECO:0000259" key="16">
    <source>
        <dbReference type="PROSITE" id="PS50063"/>
    </source>
</evidence>
<keyword evidence="7" id="KW-0243">Dynein</keyword>
<evidence type="ECO:0000256" key="3">
    <source>
        <dbReference type="ARBA" id="ARBA00022490"/>
    </source>
</evidence>
<feature type="domain" description="Apoptosis regulator Bcl-2 family BH4" evidence="16">
    <location>
        <begin position="917"/>
        <end position="936"/>
    </location>
</feature>
<dbReference type="InterPro" id="IPR024317">
    <property type="entry name" value="Dynein_heavy_chain_D4_dom"/>
</dbReference>
<dbReference type="InterPro" id="IPR041466">
    <property type="entry name" value="Dynein_AAA5_ext"/>
</dbReference>
<keyword evidence="9" id="KW-0969">Cilium</keyword>
<feature type="transmembrane region" description="Helical" evidence="15">
    <location>
        <begin position="97"/>
        <end position="117"/>
    </location>
</feature>
<dbReference type="Pfam" id="PF12774">
    <property type="entry name" value="AAA_6"/>
    <property type="match status" value="1"/>
</dbReference>
<feature type="coiled-coil region" evidence="14">
    <location>
        <begin position="2272"/>
        <end position="2323"/>
    </location>
</feature>
<evidence type="ECO:0000256" key="5">
    <source>
        <dbReference type="ARBA" id="ARBA00022741"/>
    </source>
</evidence>
<name>A0A3Q4MYK4_NEOBR</name>
<dbReference type="Gene3D" id="1.10.8.720">
    <property type="entry name" value="Region D6 of dynein motor"/>
    <property type="match status" value="1"/>
</dbReference>
<feature type="short sequence motif" description="BH4" evidence="13">
    <location>
        <begin position="917"/>
        <end position="936"/>
    </location>
</feature>
<dbReference type="InterPro" id="IPR003093">
    <property type="entry name" value="Bcl2_BH4"/>
</dbReference>
<dbReference type="Pfam" id="PF18199">
    <property type="entry name" value="Dynein_C"/>
    <property type="match status" value="1"/>
</dbReference>
<dbReference type="FunFam" id="1.10.8.710:FF:000004">
    <property type="entry name" value="Dynein axonemal heavy chain 6"/>
    <property type="match status" value="1"/>
</dbReference>
<dbReference type="InterPro" id="IPR035706">
    <property type="entry name" value="AAA_9"/>
</dbReference>
<dbReference type="InterPro" id="IPR041658">
    <property type="entry name" value="AAA_lid_11"/>
</dbReference>
<dbReference type="Pfam" id="PF03028">
    <property type="entry name" value="Dynein_heavy"/>
    <property type="match status" value="1"/>
</dbReference>
<dbReference type="Proteomes" id="UP000261580">
    <property type="component" value="Unassembled WGS sequence"/>
</dbReference>
<evidence type="ECO:0000313" key="18">
    <source>
        <dbReference type="Proteomes" id="UP000261580"/>
    </source>
</evidence>